<dbReference type="EMBL" id="AEHJ01000007">
    <property type="protein sequence ID" value="EFO78480.1"/>
    <property type="molecule type" value="Genomic_DNA"/>
</dbReference>
<dbReference type="SUPFAM" id="SSF56563">
    <property type="entry name" value="Major capsid protein gp5"/>
    <property type="match status" value="1"/>
</dbReference>
<accession>A0AB72Z2U3</accession>
<sequence>MATLDTSKIILPNSVTTEVASKLHDTSVVAALSPADTLTGFTDDAYNYFTGGAVAEVVAEGAQKSSHDTAITPVQGKRFKVQCTTRLSSELSWADEEDQLKIIDAIQMDQAGAIGEALDYVILHAINPATGTKLTGYTAVSSGANTVNATNDALADFDSLIDGAMNADITGVALSRTWASTLRKLRTSTGARQFPEIPASFDTGVLEGIPASTSKTVSAPLAKTDTKVLAFLGDFSTIKWRIARPLEVSVIPFGDPDGAGDLQRFNQVAYRSEAVFSYAVLDAKRLAVLKSATA</sequence>
<dbReference type="Proteomes" id="UP000003457">
    <property type="component" value="Unassembled WGS sequence"/>
</dbReference>
<comment type="caution">
    <text evidence="2">The sequence shown here is derived from an EMBL/GenBank/DDBJ whole genome shotgun (WGS) entry which is preliminary data.</text>
</comment>
<evidence type="ECO:0000259" key="1">
    <source>
        <dbReference type="Pfam" id="PF05065"/>
    </source>
</evidence>
<feature type="domain" description="Phage capsid-like C-terminal" evidence="1">
    <location>
        <begin position="10"/>
        <end position="290"/>
    </location>
</feature>
<evidence type="ECO:0000313" key="3">
    <source>
        <dbReference type="Proteomes" id="UP000003457"/>
    </source>
</evidence>
<dbReference type="Gene3D" id="3.30.2320.10">
    <property type="entry name" value="hypothetical protein PF0899 domain"/>
    <property type="match status" value="1"/>
</dbReference>
<dbReference type="AlphaFoldDB" id="A0AB72Z2U3"/>
<gene>
    <name evidence="2" type="ORF">HMPREF9003_0430</name>
</gene>
<dbReference type="Gene3D" id="3.30.2400.10">
    <property type="entry name" value="Major capsid protein gp5"/>
    <property type="match status" value="1"/>
</dbReference>
<protein>
    <recommendedName>
        <fullName evidence="1">Phage capsid-like C-terminal domain-containing protein</fullName>
    </recommendedName>
</protein>
<dbReference type="InterPro" id="IPR054612">
    <property type="entry name" value="Phage_capsid-like_C"/>
</dbReference>
<organism evidence="2 3">
    <name type="scientific">Bifidobacterium dentium JCVIHMP022</name>
    <dbReference type="NCBI Taxonomy" id="553191"/>
    <lineage>
        <taxon>Bacteria</taxon>
        <taxon>Bacillati</taxon>
        <taxon>Actinomycetota</taxon>
        <taxon>Actinomycetes</taxon>
        <taxon>Bifidobacteriales</taxon>
        <taxon>Bifidobacteriaceae</taxon>
        <taxon>Bifidobacterium</taxon>
    </lineage>
</organism>
<proteinExistence type="predicted"/>
<dbReference type="Pfam" id="PF05065">
    <property type="entry name" value="Phage_capsid"/>
    <property type="match status" value="1"/>
</dbReference>
<evidence type="ECO:0000313" key="2">
    <source>
        <dbReference type="EMBL" id="EFO78480.1"/>
    </source>
</evidence>
<reference evidence="2 3" key="1">
    <citation type="submission" date="2010-10" db="EMBL/GenBank/DDBJ databases">
        <authorList>
            <person name="Durkin A.S."/>
            <person name="Madupu R."/>
            <person name="Torralba M."/>
            <person name="Gillis M."/>
            <person name="Methe B."/>
            <person name="Sutton G."/>
            <person name="Nelson K.E."/>
        </authorList>
    </citation>
    <scope>NUCLEOTIDE SEQUENCE [LARGE SCALE GENOMIC DNA]</scope>
    <source>
        <strain evidence="2 3">JCVIHMP022</strain>
    </source>
</reference>
<name>A0AB72Z2U3_9BIFI</name>
<dbReference type="RefSeq" id="WP_003841993.1">
    <property type="nucleotide sequence ID" value="NZ_AEHJ01000007.1"/>
</dbReference>